<dbReference type="EMBL" id="JASPKY010000029">
    <property type="protein sequence ID" value="KAK9751273.1"/>
    <property type="molecule type" value="Genomic_DNA"/>
</dbReference>
<dbReference type="InterPro" id="IPR001254">
    <property type="entry name" value="Trypsin_dom"/>
</dbReference>
<accession>A0AAW1MY15</accession>
<dbReference type="InterPro" id="IPR001314">
    <property type="entry name" value="Peptidase_S1A"/>
</dbReference>
<keyword evidence="2" id="KW-0720">Serine protease</keyword>
<dbReference type="PROSITE" id="PS50240">
    <property type="entry name" value="TRYPSIN_DOM"/>
    <property type="match status" value="1"/>
</dbReference>
<evidence type="ECO:0000256" key="2">
    <source>
        <dbReference type="RuleBase" id="RU363034"/>
    </source>
</evidence>
<dbReference type="InterPro" id="IPR009003">
    <property type="entry name" value="Peptidase_S1_PA"/>
</dbReference>
<name>A0AAW1MY15_POPJA</name>
<dbReference type="Proteomes" id="UP001458880">
    <property type="component" value="Unassembled WGS sequence"/>
</dbReference>
<dbReference type="InterPro" id="IPR018114">
    <property type="entry name" value="TRYPSIN_HIS"/>
</dbReference>
<keyword evidence="1" id="KW-1015">Disulfide bond</keyword>
<dbReference type="SUPFAM" id="SSF50494">
    <property type="entry name" value="Trypsin-like serine proteases"/>
    <property type="match status" value="1"/>
</dbReference>
<keyword evidence="2" id="KW-0378">Hydrolase</keyword>
<organism evidence="4 5">
    <name type="scientific">Popillia japonica</name>
    <name type="common">Japanese beetle</name>
    <dbReference type="NCBI Taxonomy" id="7064"/>
    <lineage>
        <taxon>Eukaryota</taxon>
        <taxon>Metazoa</taxon>
        <taxon>Ecdysozoa</taxon>
        <taxon>Arthropoda</taxon>
        <taxon>Hexapoda</taxon>
        <taxon>Insecta</taxon>
        <taxon>Pterygota</taxon>
        <taxon>Neoptera</taxon>
        <taxon>Endopterygota</taxon>
        <taxon>Coleoptera</taxon>
        <taxon>Polyphaga</taxon>
        <taxon>Scarabaeiformia</taxon>
        <taxon>Scarabaeidae</taxon>
        <taxon>Rutelinae</taxon>
        <taxon>Popillia</taxon>
    </lineage>
</organism>
<reference evidence="4 5" key="1">
    <citation type="journal article" date="2024" name="BMC Genomics">
        <title>De novo assembly and annotation of Popillia japonica's genome with initial clues to its potential as an invasive pest.</title>
        <authorList>
            <person name="Cucini C."/>
            <person name="Boschi S."/>
            <person name="Funari R."/>
            <person name="Cardaioli E."/>
            <person name="Iannotti N."/>
            <person name="Marturano G."/>
            <person name="Paoli F."/>
            <person name="Bruttini M."/>
            <person name="Carapelli A."/>
            <person name="Frati F."/>
            <person name="Nardi F."/>
        </authorList>
    </citation>
    <scope>NUCLEOTIDE SEQUENCE [LARGE SCALE GENOMIC DNA]</scope>
    <source>
        <strain evidence="4">DMR45628</strain>
    </source>
</reference>
<dbReference type="InterPro" id="IPR051333">
    <property type="entry name" value="CLIP_Serine_Protease"/>
</dbReference>
<protein>
    <submittedName>
        <fullName evidence="4">Trypsin</fullName>
    </submittedName>
</protein>
<dbReference type="GO" id="GO:0006508">
    <property type="term" value="P:proteolysis"/>
    <property type="evidence" value="ECO:0007669"/>
    <property type="project" value="UniProtKB-KW"/>
</dbReference>
<dbReference type="SMART" id="SM00020">
    <property type="entry name" value="Tryp_SPc"/>
    <property type="match status" value="1"/>
</dbReference>
<dbReference type="PANTHER" id="PTHR24260">
    <property type="match status" value="1"/>
</dbReference>
<evidence type="ECO:0000313" key="4">
    <source>
        <dbReference type="EMBL" id="KAK9751273.1"/>
    </source>
</evidence>
<dbReference type="PANTHER" id="PTHR24260:SF143">
    <property type="entry name" value="SERINE PROTEASE GD-LIKE PROTEIN"/>
    <property type="match status" value="1"/>
</dbReference>
<feature type="domain" description="Peptidase S1" evidence="3">
    <location>
        <begin position="60"/>
        <end position="311"/>
    </location>
</feature>
<dbReference type="AlphaFoldDB" id="A0AAW1MY15"/>
<dbReference type="Pfam" id="PF00089">
    <property type="entry name" value="Trypsin"/>
    <property type="match status" value="1"/>
</dbReference>
<sequence>MEYMVFTDVAKYLTWIKQIINENPVTTSQKPTVTSSISDTFMAANKTVQCGLKTQVRTLVYNGKRGEEFWPWHVAIMLLKTDKFEYHCGGTLVSSKSVLTAAHCVTVLRTEKIIDKDLFLLYLGLTDISDPGPYFKVGLVKDIIIHNEFEPLRYFNDLAIVKIDIEFNDFIKPICLWDGDLAITSLIGQYGTVVGWRINRSNETVHDLVEAKMPIVGLESCLYDDRNFFSQYTSPTTFCAGGPNGTGICGGDSGGAIVFPRQNTQIDKDIWYIRGIVSVTPLDAESVCNTKRYVVFTDVARHLAWIKDTAAVQ</sequence>
<dbReference type="Gene3D" id="2.40.10.10">
    <property type="entry name" value="Trypsin-like serine proteases"/>
    <property type="match status" value="1"/>
</dbReference>
<gene>
    <name evidence="4" type="ORF">QE152_g5153</name>
</gene>
<dbReference type="PRINTS" id="PR00722">
    <property type="entry name" value="CHYMOTRYPSIN"/>
</dbReference>
<dbReference type="PROSITE" id="PS00135">
    <property type="entry name" value="TRYPSIN_SER"/>
    <property type="match status" value="1"/>
</dbReference>
<keyword evidence="5" id="KW-1185">Reference proteome</keyword>
<dbReference type="InterPro" id="IPR043504">
    <property type="entry name" value="Peptidase_S1_PA_chymotrypsin"/>
</dbReference>
<dbReference type="GO" id="GO:0004252">
    <property type="term" value="F:serine-type endopeptidase activity"/>
    <property type="evidence" value="ECO:0007669"/>
    <property type="project" value="InterPro"/>
</dbReference>
<evidence type="ECO:0000256" key="1">
    <source>
        <dbReference type="ARBA" id="ARBA00023157"/>
    </source>
</evidence>
<dbReference type="InterPro" id="IPR033116">
    <property type="entry name" value="TRYPSIN_SER"/>
</dbReference>
<evidence type="ECO:0000259" key="3">
    <source>
        <dbReference type="PROSITE" id="PS50240"/>
    </source>
</evidence>
<comment type="caution">
    <text evidence="4">The sequence shown here is derived from an EMBL/GenBank/DDBJ whole genome shotgun (WGS) entry which is preliminary data.</text>
</comment>
<dbReference type="CDD" id="cd00190">
    <property type="entry name" value="Tryp_SPc"/>
    <property type="match status" value="1"/>
</dbReference>
<keyword evidence="2" id="KW-0645">Protease</keyword>
<dbReference type="PROSITE" id="PS00134">
    <property type="entry name" value="TRYPSIN_HIS"/>
    <property type="match status" value="1"/>
</dbReference>
<evidence type="ECO:0000313" key="5">
    <source>
        <dbReference type="Proteomes" id="UP001458880"/>
    </source>
</evidence>
<proteinExistence type="predicted"/>